<dbReference type="SUPFAM" id="SSF52317">
    <property type="entry name" value="Class I glutamine amidotransferase-like"/>
    <property type="match status" value="1"/>
</dbReference>
<reference evidence="5 6" key="1">
    <citation type="journal article" date="2016" name="Nat. Commun.">
        <title>Thousands of microbial genomes shed light on interconnected biogeochemical processes in an aquifer system.</title>
        <authorList>
            <person name="Anantharaman K."/>
            <person name="Brown C.T."/>
            <person name="Hug L.A."/>
            <person name="Sharon I."/>
            <person name="Castelle C.J."/>
            <person name="Probst A.J."/>
            <person name="Thomas B.C."/>
            <person name="Singh A."/>
            <person name="Wilkins M.J."/>
            <person name="Karaoz U."/>
            <person name="Brodie E.L."/>
            <person name="Williams K.H."/>
            <person name="Hubbard S.S."/>
            <person name="Banfield J.F."/>
        </authorList>
    </citation>
    <scope>NUCLEOTIDE SEQUENCE [LARGE SCALE GENOMIC DNA]</scope>
</reference>
<protein>
    <recommendedName>
        <fullName evidence="7">Peptidase E</fullName>
    </recommendedName>
</protein>
<organism evidence="5 6">
    <name type="scientific">Candidatus Giovannonibacteria bacterium RIFCSPHIGHO2_02_42_15</name>
    <dbReference type="NCBI Taxonomy" id="1798329"/>
    <lineage>
        <taxon>Bacteria</taxon>
        <taxon>Candidatus Giovannoniibacteriota</taxon>
    </lineage>
</organism>
<name>A0A1F5VL69_9BACT</name>
<evidence type="ECO:0000313" key="6">
    <source>
        <dbReference type="Proteomes" id="UP000177451"/>
    </source>
</evidence>
<evidence type="ECO:0000313" key="5">
    <source>
        <dbReference type="EMBL" id="OGF63741.1"/>
    </source>
</evidence>
<evidence type="ECO:0000256" key="1">
    <source>
        <dbReference type="ARBA" id="ARBA00006534"/>
    </source>
</evidence>
<comment type="caution">
    <text evidence="5">The sequence shown here is derived from an EMBL/GenBank/DDBJ whole genome shotgun (WGS) entry which is preliminary data.</text>
</comment>
<dbReference type="Gene3D" id="3.40.50.880">
    <property type="match status" value="1"/>
</dbReference>
<evidence type="ECO:0000256" key="3">
    <source>
        <dbReference type="ARBA" id="ARBA00022801"/>
    </source>
</evidence>
<evidence type="ECO:0000256" key="4">
    <source>
        <dbReference type="ARBA" id="ARBA00022825"/>
    </source>
</evidence>
<accession>A0A1F5VL69</accession>
<proteinExistence type="inferred from homology"/>
<comment type="similarity">
    <text evidence="1">Belongs to the peptidase S51 family.</text>
</comment>
<sequence>MKNKSPTILLLSSSSFLKKDLTNIFHKSFKELKLGHIINASKGKGVASLDYLERTKNIFREHNCKFEDIDLDGKTESELRNMLKNFDGVFVNGGSTFYLLKSIRESGFDKVIKKLLPTGFIYIGASAGSYVACPTIEMASWKHQDKYYHYEIKDFTGMNLVPFLITVHYVPEYRSILKEKILQSKYLVRILTDEQAILIKDGKTTFLGEDEIKII</sequence>
<dbReference type="EMBL" id="MFHH01000055">
    <property type="protein sequence ID" value="OGF63741.1"/>
    <property type="molecule type" value="Genomic_DNA"/>
</dbReference>
<keyword evidence="2" id="KW-0645">Protease</keyword>
<evidence type="ECO:0008006" key="7">
    <source>
        <dbReference type="Google" id="ProtNLM"/>
    </source>
</evidence>
<dbReference type="AlphaFoldDB" id="A0A1F5VL69"/>
<dbReference type="PANTHER" id="PTHR20842:SF0">
    <property type="entry name" value="ALPHA-ASPARTYL DIPEPTIDASE"/>
    <property type="match status" value="1"/>
</dbReference>
<gene>
    <name evidence="5" type="ORF">A2Z53_02170</name>
</gene>
<dbReference type="PANTHER" id="PTHR20842">
    <property type="entry name" value="PROTEASE S51 ALPHA-ASPARTYL DIPEPTIDASE"/>
    <property type="match status" value="1"/>
</dbReference>
<evidence type="ECO:0000256" key="2">
    <source>
        <dbReference type="ARBA" id="ARBA00022670"/>
    </source>
</evidence>
<dbReference type="InterPro" id="IPR005320">
    <property type="entry name" value="Peptidase_S51"/>
</dbReference>
<dbReference type="Proteomes" id="UP000177451">
    <property type="component" value="Unassembled WGS sequence"/>
</dbReference>
<keyword evidence="3" id="KW-0378">Hydrolase</keyword>
<dbReference type="Pfam" id="PF03575">
    <property type="entry name" value="Peptidase_S51"/>
    <property type="match status" value="1"/>
</dbReference>
<keyword evidence="4" id="KW-0720">Serine protease</keyword>
<dbReference type="InterPro" id="IPR029062">
    <property type="entry name" value="Class_I_gatase-like"/>
</dbReference>
<dbReference type="GO" id="GO:0006508">
    <property type="term" value="P:proteolysis"/>
    <property type="evidence" value="ECO:0007669"/>
    <property type="project" value="UniProtKB-KW"/>
</dbReference>
<dbReference type="GO" id="GO:0008236">
    <property type="term" value="F:serine-type peptidase activity"/>
    <property type="evidence" value="ECO:0007669"/>
    <property type="project" value="UniProtKB-KW"/>
</dbReference>